<sequence>MALTRCMRMILDLKVMQLRITSRVAGAKTLFYVGNVLGNSRVARYDSTAHDYVFDPSVRGTFDVIRDYSALDKIFISLNEAEYAGLNNTDFSAFSLQPAEYSFGGKDVYVASSNGVSLNAIYDTYYDTNLGETITVLIFFEAELKTPSLAFKWAVVYRWHQWR</sequence>
<protein>
    <submittedName>
        <fullName evidence="1">Uncharacterized protein</fullName>
    </submittedName>
</protein>
<evidence type="ECO:0000313" key="2">
    <source>
        <dbReference type="Proteomes" id="UP000078465"/>
    </source>
</evidence>
<gene>
    <name evidence="1" type="ORF">A4U53_005350</name>
</gene>
<geneLocation type="plasmid" evidence="1 2">
    <name>unnamed2</name>
</geneLocation>
<evidence type="ECO:0000313" key="1">
    <source>
        <dbReference type="EMBL" id="XKM38932.1"/>
    </source>
</evidence>
<accession>A0ACD5EIF7</accession>
<proteinExistence type="predicted"/>
<dbReference type="Proteomes" id="UP000078465">
    <property type="component" value="Plasmid unnamed2"/>
</dbReference>
<dbReference type="EMBL" id="CP171852">
    <property type="protein sequence ID" value="XKM38932.1"/>
    <property type="molecule type" value="Genomic_DNA"/>
</dbReference>
<organism evidence="1 2">
    <name type="scientific">Rhizobium ruizarguesonis</name>
    <dbReference type="NCBI Taxonomy" id="2081791"/>
    <lineage>
        <taxon>Bacteria</taxon>
        <taxon>Pseudomonadati</taxon>
        <taxon>Pseudomonadota</taxon>
        <taxon>Alphaproteobacteria</taxon>
        <taxon>Hyphomicrobiales</taxon>
        <taxon>Rhizobiaceae</taxon>
        <taxon>Rhizobium/Agrobacterium group</taxon>
        <taxon>Rhizobium</taxon>
    </lineage>
</organism>
<reference evidence="1" key="1">
    <citation type="submission" date="2024-10" db="EMBL/GenBank/DDBJ databases">
        <title>Strain of Rhizobium-related bacteria isolated fromm roots of Vavilovia formosa.</title>
        <authorList>
            <person name="Kimeklis A."/>
            <person name="Afonin A."/>
        </authorList>
    </citation>
    <scope>NUCLEOTIDE SEQUENCE</scope>
    <source>
        <strain evidence="1">Vaf-46</strain>
    </source>
</reference>
<name>A0ACD5EIF7_9HYPH</name>
<keyword evidence="1" id="KW-0614">Plasmid</keyword>